<dbReference type="GO" id="GO:0016020">
    <property type="term" value="C:membrane"/>
    <property type="evidence" value="ECO:0007669"/>
    <property type="project" value="UniProtKB-SubCell"/>
</dbReference>
<sequence>MSISTLIFLSVLAALIFYVIGIYNQLVKLRNRFQNAFAQIEVQLKRRHDLIPNLVETAKGYMAHERETLEAVIAARNNAVNGLKAAAAEPGNAQRMAQLGGAEGLLSGAMGRLNVVMEAYPDLKASQNMQQLSEELSSTENKVAFARQAFNDAVMAYNSYKQAFPPVLLAASFGHAQDASLLQFEDSAAIQAAPKVSF</sequence>
<keyword evidence="9" id="KW-1185">Reference proteome</keyword>
<evidence type="ECO:0000256" key="2">
    <source>
        <dbReference type="ARBA" id="ARBA00008854"/>
    </source>
</evidence>
<evidence type="ECO:0000256" key="1">
    <source>
        <dbReference type="ARBA" id="ARBA00004167"/>
    </source>
</evidence>
<evidence type="ECO:0000313" key="8">
    <source>
        <dbReference type="EMBL" id="MVW73766.1"/>
    </source>
</evidence>
<name>A0A6I4KTD8_9PSED</name>
<proteinExistence type="inferred from homology"/>
<gene>
    <name evidence="8" type="ORF">GJV18_00430</name>
</gene>
<dbReference type="PANTHER" id="PTHR34478">
    <property type="entry name" value="PROTEIN LEMA"/>
    <property type="match status" value="1"/>
</dbReference>
<dbReference type="SUPFAM" id="SSF140478">
    <property type="entry name" value="LemA-like"/>
    <property type="match status" value="1"/>
</dbReference>
<dbReference type="PANTHER" id="PTHR34478:SF1">
    <property type="entry name" value="PROTEIN LEMA"/>
    <property type="match status" value="1"/>
</dbReference>
<reference evidence="8 9" key="1">
    <citation type="submission" date="2019-11" db="EMBL/GenBank/DDBJ databases">
        <title>Pseudomonas flavidum sp. nov., isolated from Baiyang Lake.</title>
        <authorList>
            <person name="Zhao Y."/>
        </authorList>
    </citation>
    <scope>NUCLEOTIDE SEQUENCE [LARGE SCALE GENOMIC DNA]</scope>
    <source>
        <strain evidence="9">R-22-3 w-18</strain>
    </source>
</reference>
<organism evidence="8 9">
    <name type="scientific">Pseudomonas xionganensis</name>
    <dbReference type="NCBI Taxonomy" id="2654845"/>
    <lineage>
        <taxon>Bacteria</taxon>
        <taxon>Pseudomonadati</taxon>
        <taxon>Pseudomonadota</taxon>
        <taxon>Gammaproteobacteria</taxon>
        <taxon>Pseudomonadales</taxon>
        <taxon>Pseudomonadaceae</taxon>
        <taxon>Pseudomonas</taxon>
    </lineage>
</organism>
<keyword evidence="4 7" id="KW-1133">Transmembrane helix</keyword>
<dbReference type="Gene3D" id="1.20.1440.20">
    <property type="entry name" value="LemA-like domain"/>
    <property type="match status" value="1"/>
</dbReference>
<comment type="caution">
    <text evidence="8">The sequence shown here is derived from an EMBL/GenBank/DDBJ whole genome shotgun (WGS) entry which is preliminary data.</text>
</comment>
<keyword evidence="6" id="KW-0175">Coiled coil</keyword>
<accession>A0A6I4KTD8</accession>
<comment type="similarity">
    <text evidence="2">Belongs to the LemA family.</text>
</comment>
<feature type="transmembrane region" description="Helical" evidence="7">
    <location>
        <begin position="6"/>
        <end position="23"/>
    </location>
</feature>
<protein>
    <submittedName>
        <fullName evidence="8">LemA family protein</fullName>
    </submittedName>
</protein>
<feature type="coiled-coil region" evidence="6">
    <location>
        <begin position="122"/>
        <end position="149"/>
    </location>
</feature>
<evidence type="ECO:0000256" key="4">
    <source>
        <dbReference type="ARBA" id="ARBA00022989"/>
    </source>
</evidence>
<dbReference type="Proteomes" id="UP000429555">
    <property type="component" value="Unassembled WGS sequence"/>
</dbReference>
<dbReference type="RefSeq" id="WP_160342752.1">
    <property type="nucleotide sequence ID" value="NZ_WKJZ01000001.1"/>
</dbReference>
<keyword evidence="5 7" id="KW-0472">Membrane</keyword>
<dbReference type="InterPro" id="IPR007156">
    <property type="entry name" value="MamQ_LemA"/>
</dbReference>
<keyword evidence="3 7" id="KW-0812">Transmembrane</keyword>
<dbReference type="AlphaFoldDB" id="A0A6I4KTD8"/>
<evidence type="ECO:0000313" key="9">
    <source>
        <dbReference type="Proteomes" id="UP000429555"/>
    </source>
</evidence>
<comment type="subcellular location">
    <subcellularLocation>
        <location evidence="1">Membrane</location>
        <topology evidence="1">Single-pass membrane protein</topology>
    </subcellularLocation>
</comment>
<evidence type="ECO:0000256" key="5">
    <source>
        <dbReference type="ARBA" id="ARBA00023136"/>
    </source>
</evidence>
<dbReference type="Pfam" id="PF04011">
    <property type="entry name" value="LemA"/>
    <property type="match status" value="1"/>
</dbReference>
<evidence type="ECO:0000256" key="7">
    <source>
        <dbReference type="SAM" id="Phobius"/>
    </source>
</evidence>
<dbReference type="InterPro" id="IPR023353">
    <property type="entry name" value="LemA-like_dom_sf"/>
</dbReference>
<dbReference type="EMBL" id="WKJZ01000001">
    <property type="protein sequence ID" value="MVW73766.1"/>
    <property type="molecule type" value="Genomic_DNA"/>
</dbReference>
<evidence type="ECO:0000256" key="6">
    <source>
        <dbReference type="SAM" id="Coils"/>
    </source>
</evidence>
<evidence type="ECO:0000256" key="3">
    <source>
        <dbReference type="ARBA" id="ARBA00022692"/>
    </source>
</evidence>